<dbReference type="Proteomes" id="UP000013827">
    <property type="component" value="Unassembled WGS sequence"/>
</dbReference>
<organism evidence="2 3">
    <name type="scientific">Emiliania huxleyi (strain CCMP1516)</name>
    <dbReference type="NCBI Taxonomy" id="280463"/>
    <lineage>
        <taxon>Eukaryota</taxon>
        <taxon>Haptista</taxon>
        <taxon>Haptophyta</taxon>
        <taxon>Prymnesiophyceae</taxon>
        <taxon>Isochrysidales</taxon>
        <taxon>Noelaerhabdaceae</taxon>
        <taxon>Emiliania</taxon>
    </lineage>
</organism>
<feature type="transmembrane region" description="Helical" evidence="1">
    <location>
        <begin position="189"/>
        <end position="212"/>
    </location>
</feature>
<dbReference type="GeneID" id="17283692"/>
<keyword evidence="3" id="KW-1185">Reference proteome</keyword>
<dbReference type="KEGG" id="ehx:EMIHUDRAFT_466833"/>
<keyword evidence="1" id="KW-0812">Transmembrane</keyword>
<proteinExistence type="predicted"/>
<keyword evidence="1" id="KW-1133">Transmembrane helix</keyword>
<evidence type="ECO:0000313" key="2">
    <source>
        <dbReference type="EnsemblProtists" id="EOD38423"/>
    </source>
</evidence>
<dbReference type="HOGENOM" id="CLU_898442_0_0_1"/>
<sequence length="310" mass="32635">MRVAPPLLHSRPLLAVRGSAPAHAAVMLSPAAVPFDAPTDWFVYGHLHFILALPTLTLLSLSPPLQRAAPVQKQAAYAFIAFIVVVGVVQSFIWDSYGASLGIWEFNPAKCTLRESIPLPVEEAPPATLAPPRCGRVSPASAAGGWALALSPDDSVKCLGLVALAFSPVWLVIWSIGSSFVLRHADRITWGWFAPGVTTVLIDCLGQQQGVWRFPPAFLSGIGSGYLKLDIFLVYMVSTFAVTGTGAVILAAAEELLARRSALGEPPPESLLEVASYIWSSCRASSLSVGGEAEALSYEGSEVAAAAASG</sequence>
<keyword evidence="1" id="KW-0472">Membrane</keyword>
<dbReference type="EnsemblProtists" id="EOD38423">
    <property type="protein sequence ID" value="EOD38423"/>
    <property type="gene ID" value="EMIHUDRAFT_466833"/>
</dbReference>
<name>A0A0D3KRN8_EMIH1</name>
<evidence type="ECO:0000256" key="1">
    <source>
        <dbReference type="SAM" id="Phobius"/>
    </source>
</evidence>
<evidence type="ECO:0000313" key="3">
    <source>
        <dbReference type="Proteomes" id="UP000013827"/>
    </source>
</evidence>
<feature type="transmembrane region" description="Helical" evidence="1">
    <location>
        <begin position="232"/>
        <end position="253"/>
    </location>
</feature>
<reference evidence="2" key="2">
    <citation type="submission" date="2024-10" db="UniProtKB">
        <authorList>
            <consortium name="EnsemblProtists"/>
        </authorList>
    </citation>
    <scope>IDENTIFICATION</scope>
</reference>
<feature type="transmembrane region" description="Helical" evidence="1">
    <location>
        <begin position="159"/>
        <end position="182"/>
    </location>
</feature>
<dbReference type="PaxDb" id="2903-EOD38423"/>
<accession>A0A0D3KRN8</accession>
<protein>
    <submittedName>
        <fullName evidence="2">Uncharacterized protein</fullName>
    </submittedName>
</protein>
<feature type="transmembrane region" description="Helical" evidence="1">
    <location>
        <begin position="43"/>
        <end position="63"/>
    </location>
</feature>
<dbReference type="AlphaFoldDB" id="A0A0D3KRN8"/>
<reference evidence="3" key="1">
    <citation type="journal article" date="2013" name="Nature">
        <title>Pan genome of the phytoplankton Emiliania underpins its global distribution.</title>
        <authorList>
            <person name="Read B.A."/>
            <person name="Kegel J."/>
            <person name="Klute M.J."/>
            <person name="Kuo A."/>
            <person name="Lefebvre S.C."/>
            <person name="Maumus F."/>
            <person name="Mayer C."/>
            <person name="Miller J."/>
            <person name="Monier A."/>
            <person name="Salamov A."/>
            <person name="Young J."/>
            <person name="Aguilar M."/>
            <person name="Claverie J.M."/>
            <person name="Frickenhaus S."/>
            <person name="Gonzalez K."/>
            <person name="Herman E.K."/>
            <person name="Lin Y.C."/>
            <person name="Napier J."/>
            <person name="Ogata H."/>
            <person name="Sarno A.F."/>
            <person name="Shmutz J."/>
            <person name="Schroeder D."/>
            <person name="de Vargas C."/>
            <person name="Verret F."/>
            <person name="von Dassow P."/>
            <person name="Valentin K."/>
            <person name="Van de Peer Y."/>
            <person name="Wheeler G."/>
            <person name="Dacks J.B."/>
            <person name="Delwiche C.F."/>
            <person name="Dyhrman S.T."/>
            <person name="Glockner G."/>
            <person name="John U."/>
            <person name="Richards T."/>
            <person name="Worden A.Z."/>
            <person name="Zhang X."/>
            <person name="Grigoriev I.V."/>
            <person name="Allen A.E."/>
            <person name="Bidle K."/>
            <person name="Borodovsky M."/>
            <person name="Bowler C."/>
            <person name="Brownlee C."/>
            <person name="Cock J.M."/>
            <person name="Elias M."/>
            <person name="Gladyshev V.N."/>
            <person name="Groth M."/>
            <person name="Guda C."/>
            <person name="Hadaegh A."/>
            <person name="Iglesias-Rodriguez M.D."/>
            <person name="Jenkins J."/>
            <person name="Jones B.M."/>
            <person name="Lawson T."/>
            <person name="Leese F."/>
            <person name="Lindquist E."/>
            <person name="Lobanov A."/>
            <person name="Lomsadze A."/>
            <person name="Malik S.B."/>
            <person name="Marsh M.E."/>
            <person name="Mackinder L."/>
            <person name="Mock T."/>
            <person name="Mueller-Roeber B."/>
            <person name="Pagarete A."/>
            <person name="Parker M."/>
            <person name="Probert I."/>
            <person name="Quesneville H."/>
            <person name="Raines C."/>
            <person name="Rensing S.A."/>
            <person name="Riano-Pachon D.M."/>
            <person name="Richier S."/>
            <person name="Rokitta S."/>
            <person name="Shiraiwa Y."/>
            <person name="Soanes D.M."/>
            <person name="van der Giezen M."/>
            <person name="Wahlund T.M."/>
            <person name="Williams B."/>
            <person name="Wilson W."/>
            <person name="Wolfe G."/>
            <person name="Wurch L.L."/>
        </authorList>
    </citation>
    <scope>NUCLEOTIDE SEQUENCE</scope>
</reference>
<feature type="transmembrane region" description="Helical" evidence="1">
    <location>
        <begin position="75"/>
        <end position="94"/>
    </location>
</feature>
<dbReference type="RefSeq" id="XP_005790852.1">
    <property type="nucleotide sequence ID" value="XM_005790795.1"/>
</dbReference>